<proteinExistence type="predicted"/>
<dbReference type="OrthoDB" id="1932225at2759"/>
<feature type="region of interest" description="Disordered" evidence="1">
    <location>
        <begin position="85"/>
        <end position="115"/>
    </location>
</feature>
<evidence type="ECO:0000313" key="3">
    <source>
        <dbReference type="Proteomes" id="UP000030645"/>
    </source>
</evidence>
<protein>
    <submittedName>
        <fullName evidence="2">Uncharacterized protein</fullName>
    </submittedName>
</protein>
<evidence type="ECO:0000256" key="1">
    <source>
        <dbReference type="SAM" id="MobiDB-lite"/>
    </source>
</evidence>
<dbReference type="EMBL" id="KE344583">
    <property type="protein sequence ID" value="EXB69299.1"/>
    <property type="molecule type" value="Genomic_DNA"/>
</dbReference>
<sequence length="242" mass="26707">MKPPPSLHSNFFSSLKQVEKRLKLEHSSQTKPSTLEPSKRLEINNSSLEESLSLPIYMYLDQPNDNQISPTLQESSELPQAFLSCSPQFPPTHENPLHPNGLDHQETENENENENEAVDDIQQLIQLLGLSDYEQKLEGKKVEVERRVGFGCGSCHCEGGFYLKIAGVKGPKCGKEVERLEGWIKYFLNGGCGEENGIEPLRLALLLLGKAAFVSGGGDCGFGGLDFPSAIEDFLMDDPPTS</sequence>
<gene>
    <name evidence="2" type="ORF">L484_002857</name>
</gene>
<accession>W9RTH3</accession>
<name>W9RTH3_9ROSA</name>
<reference evidence="3" key="1">
    <citation type="submission" date="2013-01" db="EMBL/GenBank/DDBJ databases">
        <title>Draft Genome Sequence of a Mulberry Tree, Morus notabilis C.K. Schneid.</title>
        <authorList>
            <person name="He N."/>
            <person name="Zhao S."/>
        </authorList>
    </citation>
    <scope>NUCLEOTIDE SEQUENCE</scope>
</reference>
<dbReference type="KEGG" id="mnt:21386412"/>
<keyword evidence="3" id="KW-1185">Reference proteome</keyword>
<dbReference type="eggNOG" id="ENOG502S0UX">
    <property type="taxonomic scope" value="Eukaryota"/>
</dbReference>
<dbReference type="AlphaFoldDB" id="W9RTH3"/>
<evidence type="ECO:0000313" key="2">
    <source>
        <dbReference type="EMBL" id="EXB69299.1"/>
    </source>
</evidence>
<organism evidence="2 3">
    <name type="scientific">Morus notabilis</name>
    <dbReference type="NCBI Taxonomy" id="981085"/>
    <lineage>
        <taxon>Eukaryota</taxon>
        <taxon>Viridiplantae</taxon>
        <taxon>Streptophyta</taxon>
        <taxon>Embryophyta</taxon>
        <taxon>Tracheophyta</taxon>
        <taxon>Spermatophyta</taxon>
        <taxon>Magnoliopsida</taxon>
        <taxon>eudicotyledons</taxon>
        <taxon>Gunneridae</taxon>
        <taxon>Pentapetalae</taxon>
        <taxon>rosids</taxon>
        <taxon>fabids</taxon>
        <taxon>Rosales</taxon>
        <taxon>Moraceae</taxon>
        <taxon>Moreae</taxon>
        <taxon>Morus</taxon>
    </lineage>
</organism>
<feature type="region of interest" description="Disordered" evidence="1">
    <location>
        <begin position="22"/>
        <end position="46"/>
    </location>
</feature>
<dbReference type="Proteomes" id="UP000030645">
    <property type="component" value="Unassembled WGS sequence"/>
</dbReference>